<gene>
    <name evidence="3" type="ORF">F0L74_03855</name>
</gene>
<evidence type="ECO:0000259" key="2">
    <source>
        <dbReference type="Pfam" id="PF03724"/>
    </source>
</evidence>
<proteinExistence type="predicted"/>
<comment type="caution">
    <text evidence="3">The sequence shown here is derived from an EMBL/GenBank/DDBJ whole genome shotgun (WGS) entry which is preliminary data.</text>
</comment>
<reference evidence="3 4" key="2">
    <citation type="submission" date="2019-09" db="EMBL/GenBank/DDBJ databases">
        <authorList>
            <person name="Jin C."/>
        </authorList>
    </citation>
    <scope>NUCLEOTIDE SEQUENCE [LARGE SCALE GENOMIC DNA]</scope>
    <source>
        <strain evidence="3 4">BN140078</strain>
    </source>
</reference>
<dbReference type="AlphaFoldDB" id="A0A5B2W1B1"/>
<dbReference type="EMBL" id="VUOC01000001">
    <property type="protein sequence ID" value="KAA2245105.1"/>
    <property type="molecule type" value="Genomic_DNA"/>
</dbReference>
<evidence type="ECO:0000313" key="3">
    <source>
        <dbReference type="EMBL" id="KAA2245105.1"/>
    </source>
</evidence>
<dbReference type="PANTHER" id="PTHR35535">
    <property type="entry name" value="HEAT SHOCK PROTEIN HSLJ"/>
    <property type="match status" value="1"/>
</dbReference>
<evidence type="ECO:0000256" key="1">
    <source>
        <dbReference type="SAM" id="MobiDB-lite"/>
    </source>
</evidence>
<dbReference type="PANTHER" id="PTHR35535:SF2">
    <property type="entry name" value="DUF306 DOMAIN-CONTAINING PROTEIN"/>
    <property type="match status" value="1"/>
</dbReference>
<dbReference type="RefSeq" id="WP_149836501.1">
    <property type="nucleotide sequence ID" value="NZ_VUOC01000001.1"/>
</dbReference>
<accession>A0A5B2W1B1</accession>
<evidence type="ECO:0000313" key="4">
    <source>
        <dbReference type="Proteomes" id="UP000324611"/>
    </source>
</evidence>
<feature type="domain" description="DUF306" evidence="2">
    <location>
        <begin position="52"/>
        <end position="155"/>
    </location>
</feature>
<dbReference type="Gene3D" id="2.40.128.270">
    <property type="match status" value="1"/>
</dbReference>
<reference evidence="3 4" key="1">
    <citation type="submission" date="2019-09" db="EMBL/GenBank/DDBJ databases">
        <title>Chitinophaga ginsengihumi sp. nov., isolated from soil of ginseng rhizosphere.</title>
        <authorList>
            <person name="Lee J."/>
        </authorList>
    </citation>
    <scope>NUCLEOTIDE SEQUENCE [LARGE SCALE GENOMIC DNA]</scope>
    <source>
        <strain evidence="3 4">BN140078</strain>
    </source>
</reference>
<keyword evidence="4" id="KW-1185">Reference proteome</keyword>
<organism evidence="3 4">
    <name type="scientific">Chitinophaga agrisoli</name>
    <dbReference type="NCBI Taxonomy" id="2607653"/>
    <lineage>
        <taxon>Bacteria</taxon>
        <taxon>Pseudomonadati</taxon>
        <taxon>Bacteroidota</taxon>
        <taxon>Chitinophagia</taxon>
        <taxon>Chitinophagales</taxon>
        <taxon>Chitinophagaceae</taxon>
        <taxon>Chitinophaga</taxon>
    </lineage>
</organism>
<dbReference type="InterPro" id="IPR005184">
    <property type="entry name" value="DUF306_Meta_HslJ"/>
</dbReference>
<feature type="compositionally biased region" description="Low complexity" evidence="1">
    <location>
        <begin position="32"/>
        <end position="42"/>
    </location>
</feature>
<dbReference type="Pfam" id="PF03724">
    <property type="entry name" value="META"/>
    <property type="match status" value="1"/>
</dbReference>
<sequence>MFTKLIITATVVLLANTCNRPATTTENEKTEATAAAPQTPAQDKPDPWAFISKKRWNLIQLNGATLTDANIWLEFDTAQHRFAGNGGCNRLGGNYVADSAQIEFQQVISTRMACIDQAANERESAFLRLLDSHTYTFDIADQTLNLYDSGKVVLMFGMQDRPAATK</sequence>
<dbReference type="Proteomes" id="UP000324611">
    <property type="component" value="Unassembled WGS sequence"/>
</dbReference>
<name>A0A5B2W1B1_9BACT</name>
<dbReference type="InterPro" id="IPR053147">
    <property type="entry name" value="Hsp_HslJ-like"/>
</dbReference>
<dbReference type="InterPro" id="IPR038670">
    <property type="entry name" value="HslJ-like_sf"/>
</dbReference>
<feature type="region of interest" description="Disordered" evidence="1">
    <location>
        <begin position="23"/>
        <end position="46"/>
    </location>
</feature>
<protein>
    <submittedName>
        <fullName evidence="3">META domain-containing protein</fullName>
    </submittedName>
</protein>